<reference evidence="1" key="1">
    <citation type="journal article" date="2014" name="Front. Microbiol.">
        <title>High frequency of phylogenetically diverse reductive dehalogenase-homologous genes in deep subseafloor sedimentary metagenomes.</title>
        <authorList>
            <person name="Kawai M."/>
            <person name="Futagami T."/>
            <person name="Toyoda A."/>
            <person name="Takaki Y."/>
            <person name="Nishi S."/>
            <person name="Hori S."/>
            <person name="Arai W."/>
            <person name="Tsubouchi T."/>
            <person name="Morono Y."/>
            <person name="Uchiyama I."/>
            <person name="Ito T."/>
            <person name="Fujiyama A."/>
            <person name="Inagaki F."/>
            <person name="Takami H."/>
        </authorList>
    </citation>
    <scope>NUCLEOTIDE SEQUENCE</scope>
    <source>
        <strain evidence="1">Expedition CK06-06</strain>
    </source>
</reference>
<feature type="non-terminal residue" evidence="1">
    <location>
        <position position="1"/>
    </location>
</feature>
<gene>
    <name evidence="1" type="ORF">S01H1_56505</name>
</gene>
<sequence length="43" mass="4738">FKQQVFNKVRDTCFLLSLVPGADTYKESNAYCVGMRHGGGDNA</sequence>
<comment type="caution">
    <text evidence="1">The sequence shown here is derived from an EMBL/GenBank/DDBJ whole genome shotgun (WGS) entry which is preliminary data.</text>
</comment>
<dbReference type="AlphaFoldDB" id="X0W341"/>
<protein>
    <submittedName>
        <fullName evidence="1">Uncharacterized protein</fullName>
    </submittedName>
</protein>
<name>X0W341_9ZZZZ</name>
<proteinExistence type="predicted"/>
<organism evidence="1">
    <name type="scientific">marine sediment metagenome</name>
    <dbReference type="NCBI Taxonomy" id="412755"/>
    <lineage>
        <taxon>unclassified sequences</taxon>
        <taxon>metagenomes</taxon>
        <taxon>ecological metagenomes</taxon>
    </lineage>
</organism>
<dbReference type="EMBL" id="BARS01036798">
    <property type="protein sequence ID" value="GAG19018.1"/>
    <property type="molecule type" value="Genomic_DNA"/>
</dbReference>
<accession>X0W341</accession>
<evidence type="ECO:0000313" key="1">
    <source>
        <dbReference type="EMBL" id="GAG19018.1"/>
    </source>
</evidence>